<dbReference type="SUPFAM" id="SSF51556">
    <property type="entry name" value="Metallo-dependent hydrolases"/>
    <property type="match status" value="1"/>
</dbReference>
<proteinExistence type="predicted"/>
<dbReference type="RefSeq" id="WP_345404019.1">
    <property type="nucleotide sequence ID" value="NZ_BAABLA010000116.1"/>
</dbReference>
<evidence type="ECO:0000256" key="1">
    <source>
        <dbReference type="SAM" id="SignalP"/>
    </source>
</evidence>
<keyword evidence="3" id="KW-1185">Reference proteome</keyword>
<sequence length="800" mass="87071">MRGVRTAVIAALVAALVSPGPPTSAQPAPTDRYALAGGCFTAQTPDGNYLTRTENTATATSRAEAEPWHLQATDLGRYLLFGTERDFLAASDGELGRALGGALDNSAGAMVDGLTKGTTGDVADKLAEGPLGTASGRGARIVTAAEPSELADWRITDAPGGFHLILPALDAWLTVDDDGALSLTPHEADATTITFHRATGCAPWPEADVNVTGPVATGETPYGEVRGFLDGHLHGMAFEFVGGRARCGRPWHRFGVTEALRGCKEHEASGGRTHVLETVLSGRDPIAGHDTRGWPTFHDWPAHDSLTYEQVYYRWLERAWRGGLRMVTNLLVENHALCEQYPFKRNDCNEMDSAVLQAKRVRQLERYIDAQHGGPGEGWLRVVDDPFEARRVANAGKLALVLGIELSVPFDCGLRVGMPTCDRTQIDRAVDELYDLGVRQMELVNKFDNALTGVKGDAGTTGVIVNSGNAYATGEFWQMRNCEHAHAHDHTQHNIPDDSGAPKELTGRDSIFGAILAATGTSGAAPLYPEGPHCNVRGLSELGEHALNRLIERGMVFDPDHMSAKAADQALDLLERKGYSGVISSHSWADKTVYPRVYELGGVVTPYAGDSEDFVAKWREHREWADDRFYFGFGYGSDTNGFGAQGAPRGDTPTKVEYPFTGFGGATIHRQVSGERTFDVNIDGVAHYGLYPDWIEDLRMQAGDQIVEDMVRGPEAYLQMWERAIGIAPDSCRDDVGDLTDSDATRVAPGMTPPEVLRALGQPASRDNRTFTYCLARDRSLRVRFDRHDRVAQVRSSRAR</sequence>
<reference evidence="3" key="1">
    <citation type="journal article" date="2019" name="Int. J. Syst. Evol. Microbiol.">
        <title>The Global Catalogue of Microorganisms (GCM) 10K type strain sequencing project: providing services to taxonomists for standard genome sequencing and annotation.</title>
        <authorList>
            <consortium name="The Broad Institute Genomics Platform"/>
            <consortium name="The Broad Institute Genome Sequencing Center for Infectious Disease"/>
            <person name="Wu L."/>
            <person name="Ma J."/>
        </authorList>
    </citation>
    <scope>NUCLEOTIDE SEQUENCE [LARGE SCALE GENOMIC DNA]</scope>
    <source>
        <strain evidence="3">KCTC 32255</strain>
    </source>
</reference>
<feature type="signal peptide" evidence="1">
    <location>
        <begin position="1"/>
        <end position="25"/>
    </location>
</feature>
<dbReference type="Proteomes" id="UP001596337">
    <property type="component" value="Unassembled WGS sequence"/>
</dbReference>
<protein>
    <recommendedName>
        <fullName evidence="4">Membrane dipeptidase (Peptidase family M19)</fullName>
    </recommendedName>
</protein>
<gene>
    <name evidence="2" type="ORF">ACFQGD_22515</name>
</gene>
<organism evidence="2 3">
    <name type="scientific">Haloechinothrix salitolerans</name>
    <dbReference type="NCBI Taxonomy" id="926830"/>
    <lineage>
        <taxon>Bacteria</taxon>
        <taxon>Bacillati</taxon>
        <taxon>Actinomycetota</taxon>
        <taxon>Actinomycetes</taxon>
        <taxon>Pseudonocardiales</taxon>
        <taxon>Pseudonocardiaceae</taxon>
        <taxon>Haloechinothrix</taxon>
    </lineage>
</organism>
<name>A0ABW2C3L6_9PSEU</name>
<dbReference type="EMBL" id="JBHSXX010000001">
    <property type="protein sequence ID" value="MFC6869920.1"/>
    <property type="molecule type" value="Genomic_DNA"/>
</dbReference>
<dbReference type="Gene3D" id="3.20.20.140">
    <property type="entry name" value="Metal-dependent hydrolases"/>
    <property type="match status" value="1"/>
</dbReference>
<keyword evidence="1" id="KW-0732">Signal</keyword>
<evidence type="ECO:0000313" key="2">
    <source>
        <dbReference type="EMBL" id="MFC6869920.1"/>
    </source>
</evidence>
<evidence type="ECO:0008006" key="4">
    <source>
        <dbReference type="Google" id="ProtNLM"/>
    </source>
</evidence>
<accession>A0ABW2C3L6</accession>
<comment type="caution">
    <text evidence="2">The sequence shown here is derived from an EMBL/GenBank/DDBJ whole genome shotgun (WGS) entry which is preliminary data.</text>
</comment>
<dbReference type="InterPro" id="IPR032466">
    <property type="entry name" value="Metal_Hydrolase"/>
</dbReference>
<evidence type="ECO:0000313" key="3">
    <source>
        <dbReference type="Proteomes" id="UP001596337"/>
    </source>
</evidence>
<feature type="chain" id="PRO_5047304596" description="Membrane dipeptidase (Peptidase family M19)" evidence="1">
    <location>
        <begin position="26"/>
        <end position="800"/>
    </location>
</feature>